<reference evidence="2 3" key="1">
    <citation type="journal article" date="2018" name="Sci. Data">
        <title>The draft genome sequence of cork oak.</title>
        <authorList>
            <person name="Ramos A.M."/>
            <person name="Usie A."/>
            <person name="Barbosa P."/>
            <person name="Barros P.M."/>
            <person name="Capote T."/>
            <person name="Chaves I."/>
            <person name="Simoes F."/>
            <person name="Abreu I."/>
            <person name="Carrasquinho I."/>
            <person name="Faro C."/>
            <person name="Guimaraes J.B."/>
            <person name="Mendonca D."/>
            <person name="Nobrega F."/>
            <person name="Rodrigues L."/>
            <person name="Saibo N.J.M."/>
            <person name="Varela M.C."/>
            <person name="Egas C."/>
            <person name="Matos J."/>
            <person name="Miguel C.M."/>
            <person name="Oliveira M.M."/>
            <person name="Ricardo C.P."/>
            <person name="Goncalves S."/>
        </authorList>
    </citation>
    <scope>NUCLEOTIDE SEQUENCE [LARGE SCALE GENOMIC DNA]</scope>
    <source>
        <strain evidence="3">cv. HL8</strain>
    </source>
</reference>
<dbReference type="AlphaFoldDB" id="A0AAW0KJX4"/>
<comment type="caution">
    <text evidence="2">The sequence shown here is derived from an EMBL/GenBank/DDBJ whole genome shotgun (WGS) entry which is preliminary data.</text>
</comment>
<sequence length="154" mass="16832">MKTKKKRNAREPPPLSHVDDQSPTITKEVEDAMKEHESGNYTKALNLVEATLSRHPSSSLALAALSFCHLKFVLDIQKLAAEMGLNCITAFKLDALKAVWRRNDSDITTDLCCSEEIDGVTIQSSDLLGSHVERNSSIIMEGMSAEKSGKESGA</sequence>
<keyword evidence="3" id="KW-1185">Reference proteome</keyword>
<accession>A0AAW0KJX4</accession>
<dbReference type="Proteomes" id="UP000237347">
    <property type="component" value="Unassembled WGS sequence"/>
</dbReference>
<protein>
    <submittedName>
        <fullName evidence="2">Uncharacterized protein</fullName>
    </submittedName>
</protein>
<gene>
    <name evidence="2" type="ORF">CFP56_018047</name>
</gene>
<evidence type="ECO:0000256" key="1">
    <source>
        <dbReference type="SAM" id="MobiDB-lite"/>
    </source>
</evidence>
<name>A0AAW0KJX4_QUESU</name>
<feature type="region of interest" description="Disordered" evidence="1">
    <location>
        <begin position="1"/>
        <end position="24"/>
    </location>
</feature>
<proteinExistence type="predicted"/>
<organism evidence="2 3">
    <name type="scientific">Quercus suber</name>
    <name type="common">Cork oak</name>
    <dbReference type="NCBI Taxonomy" id="58331"/>
    <lineage>
        <taxon>Eukaryota</taxon>
        <taxon>Viridiplantae</taxon>
        <taxon>Streptophyta</taxon>
        <taxon>Embryophyta</taxon>
        <taxon>Tracheophyta</taxon>
        <taxon>Spermatophyta</taxon>
        <taxon>Magnoliopsida</taxon>
        <taxon>eudicotyledons</taxon>
        <taxon>Gunneridae</taxon>
        <taxon>Pentapetalae</taxon>
        <taxon>rosids</taxon>
        <taxon>fabids</taxon>
        <taxon>Fagales</taxon>
        <taxon>Fagaceae</taxon>
        <taxon>Quercus</taxon>
    </lineage>
</organism>
<evidence type="ECO:0000313" key="3">
    <source>
        <dbReference type="Proteomes" id="UP000237347"/>
    </source>
</evidence>
<dbReference type="EMBL" id="PKMF04000284">
    <property type="protein sequence ID" value="KAK7839407.1"/>
    <property type="molecule type" value="Genomic_DNA"/>
</dbReference>
<evidence type="ECO:0000313" key="2">
    <source>
        <dbReference type="EMBL" id="KAK7839407.1"/>
    </source>
</evidence>